<organism evidence="6">
    <name type="scientific">marine metagenome</name>
    <dbReference type="NCBI Taxonomy" id="408172"/>
    <lineage>
        <taxon>unclassified sequences</taxon>
        <taxon>metagenomes</taxon>
        <taxon>ecological metagenomes</taxon>
    </lineage>
</organism>
<evidence type="ECO:0000256" key="2">
    <source>
        <dbReference type="ARBA" id="ARBA00022555"/>
    </source>
</evidence>
<gene>
    <name evidence="6" type="ORF">METZ01_LOCUS252439</name>
</gene>
<reference evidence="6" key="1">
    <citation type="submission" date="2018-05" db="EMBL/GenBank/DDBJ databases">
        <authorList>
            <person name="Lanie J.A."/>
            <person name="Ng W.-L."/>
            <person name="Kazmierczak K.M."/>
            <person name="Andrzejewski T.M."/>
            <person name="Davidsen T.M."/>
            <person name="Wayne K.J."/>
            <person name="Tettelin H."/>
            <person name="Glass J.I."/>
            <person name="Rusch D."/>
            <person name="Podicherti R."/>
            <person name="Tsui H.-C.T."/>
            <person name="Winkler M.E."/>
        </authorList>
    </citation>
    <scope>NUCLEOTIDE SEQUENCE</scope>
</reference>
<comment type="similarity">
    <text evidence="5">Belongs to the PTH family.</text>
</comment>
<dbReference type="InterPro" id="IPR018171">
    <property type="entry name" value="Pept_tRNA_hydro_CS"/>
</dbReference>
<dbReference type="InterPro" id="IPR001328">
    <property type="entry name" value="Pept_tRNA_hydro"/>
</dbReference>
<dbReference type="EMBL" id="UINC01067684">
    <property type="protein sequence ID" value="SVB99585.1"/>
    <property type="molecule type" value="Genomic_DNA"/>
</dbReference>
<dbReference type="EC" id="3.1.1.29" evidence="1"/>
<evidence type="ECO:0000256" key="3">
    <source>
        <dbReference type="ARBA" id="ARBA00022801"/>
    </source>
</evidence>
<proteinExistence type="inferred from homology"/>
<dbReference type="GO" id="GO:0004045">
    <property type="term" value="F:peptidyl-tRNA hydrolase activity"/>
    <property type="evidence" value="ECO:0007669"/>
    <property type="project" value="UniProtKB-EC"/>
</dbReference>
<dbReference type="PANTHER" id="PTHR17224">
    <property type="entry name" value="PEPTIDYL-TRNA HYDROLASE"/>
    <property type="match status" value="1"/>
</dbReference>
<evidence type="ECO:0000313" key="6">
    <source>
        <dbReference type="EMBL" id="SVB99585.1"/>
    </source>
</evidence>
<dbReference type="GO" id="GO:0000049">
    <property type="term" value="F:tRNA binding"/>
    <property type="evidence" value="ECO:0007669"/>
    <property type="project" value="UniProtKB-KW"/>
</dbReference>
<dbReference type="HAMAP" id="MF_00083">
    <property type="entry name" value="Pept_tRNA_hydro_bact"/>
    <property type="match status" value="1"/>
</dbReference>
<dbReference type="FunFam" id="3.40.50.1470:FF:000001">
    <property type="entry name" value="Peptidyl-tRNA hydrolase"/>
    <property type="match status" value="1"/>
</dbReference>
<dbReference type="CDD" id="cd00462">
    <property type="entry name" value="PTH"/>
    <property type="match status" value="1"/>
</dbReference>
<dbReference type="SUPFAM" id="SSF53178">
    <property type="entry name" value="Peptidyl-tRNA hydrolase-like"/>
    <property type="match status" value="1"/>
</dbReference>
<dbReference type="Pfam" id="PF01195">
    <property type="entry name" value="Pept_tRNA_hydro"/>
    <property type="match status" value="1"/>
</dbReference>
<keyword evidence="3" id="KW-0378">Hydrolase</keyword>
<evidence type="ECO:0000256" key="5">
    <source>
        <dbReference type="ARBA" id="ARBA00038063"/>
    </source>
</evidence>
<dbReference type="PANTHER" id="PTHR17224:SF1">
    <property type="entry name" value="PEPTIDYL-TRNA HYDROLASE"/>
    <property type="match status" value="1"/>
</dbReference>
<evidence type="ECO:0000256" key="1">
    <source>
        <dbReference type="ARBA" id="ARBA00013260"/>
    </source>
</evidence>
<accession>A0A382IJT2</accession>
<sequence length="186" mass="21119">MIALVGLGNPGKQHKYNRHNIGYLVVDEIIKQLEIDSQKNRFNGTISISNIGRKKIIIFKSSDYMNECGYSISQVTNFFKIKNEDIFVFHDDLDLEIGKVRIKNGGSSAGHNGLKSIDEHIGKTYNRIRIGIGHPGEKKLVSKYVLSDFLKKEWQSLSLINKNISRNISLLVNKKNSSFLNKIKLN</sequence>
<dbReference type="PROSITE" id="PS01195">
    <property type="entry name" value="PEPT_TRNA_HYDROL_1"/>
    <property type="match status" value="1"/>
</dbReference>
<keyword evidence="2" id="KW-0820">tRNA-binding</keyword>
<dbReference type="AlphaFoldDB" id="A0A382IJT2"/>
<dbReference type="InterPro" id="IPR036416">
    <property type="entry name" value="Pept_tRNA_hydro_sf"/>
</dbReference>
<dbReference type="PROSITE" id="PS01196">
    <property type="entry name" value="PEPT_TRNA_HYDROL_2"/>
    <property type="match status" value="1"/>
</dbReference>
<keyword evidence="4" id="KW-0694">RNA-binding</keyword>
<dbReference type="NCBIfam" id="TIGR00447">
    <property type="entry name" value="pth"/>
    <property type="match status" value="1"/>
</dbReference>
<evidence type="ECO:0000256" key="4">
    <source>
        <dbReference type="ARBA" id="ARBA00022884"/>
    </source>
</evidence>
<protein>
    <recommendedName>
        <fullName evidence="1">peptidyl-tRNA hydrolase</fullName>
        <ecNumber evidence="1">3.1.1.29</ecNumber>
    </recommendedName>
</protein>
<name>A0A382IJT2_9ZZZZ</name>
<dbReference type="Gene3D" id="3.40.50.1470">
    <property type="entry name" value="Peptidyl-tRNA hydrolase"/>
    <property type="match status" value="1"/>
</dbReference>